<dbReference type="EMBL" id="JAVDPY010000001">
    <property type="protein sequence ID" value="MDR6331886.1"/>
    <property type="molecule type" value="Genomic_DNA"/>
</dbReference>
<evidence type="ECO:0000313" key="6">
    <source>
        <dbReference type="Proteomes" id="UP001144397"/>
    </source>
</evidence>
<dbReference type="RefSeq" id="WP_281807364.1">
    <property type="nucleotide sequence ID" value="NZ_BSDO01000002.1"/>
</dbReference>
<dbReference type="SUPFAM" id="SSF51905">
    <property type="entry name" value="FAD/NAD(P)-binding domain"/>
    <property type="match status" value="1"/>
</dbReference>
<dbReference type="Pfam" id="PF01266">
    <property type="entry name" value="DAO"/>
    <property type="match status" value="1"/>
</dbReference>
<evidence type="ECO:0000313" key="7">
    <source>
        <dbReference type="Proteomes" id="UP001245370"/>
    </source>
</evidence>
<evidence type="ECO:0000256" key="2">
    <source>
        <dbReference type="SAM" id="MobiDB-lite"/>
    </source>
</evidence>
<reference evidence="5 7" key="2">
    <citation type="submission" date="2023-07" db="EMBL/GenBank/DDBJ databases">
        <title>Genomic Encyclopedia of Type Strains, Phase IV (KMG-IV): sequencing the most valuable type-strain genomes for metagenomic binning, comparative biology and taxonomic classification.</title>
        <authorList>
            <person name="Goeker M."/>
        </authorList>
    </citation>
    <scope>NUCLEOTIDE SEQUENCE [LARGE SCALE GENOMIC DNA]</scope>
    <source>
        <strain evidence="5 7">DSM 338</strain>
    </source>
</reference>
<evidence type="ECO:0000256" key="1">
    <source>
        <dbReference type="ARBA" id="ARBA00023002"/>
    </source>
</evidence>
<protein>
    <submittedName>
        <fullName evidence="5">Gamma-glutamylputrescine oxidase</fullName>
        <ecNumber evidence="5">1.4.3.-</ecNumber>
    </submittedName>
</protein>
<keyword evidence="1 5" id="KW-0560">Oxidoreductase</keyword>
<evidence type="ECO:0000313" key="5">
    <source>
        <dbReference type="EMBL" id="MDR6331886.1"/>
    </source>
</evidence>
<evidence type="ECO:0000259" key="3">
    <source>
        <dbReference type="Pfam" id="PF01266"/>
    </source>
</evidence>
<sequence>MSQTSAPRPPAHDAMVPERSAAGPKRIIDCDVCVVGGDVAGLVLAGDLARRGRDVVLLAMAGPSVAVPSWPLDSVIAPGFPLSTLDLSSRVGRDDAQELLILSAQAAEAGLGLIERLGIEIGPRGRLTVARAHAAEDLYREHELRQELAPDTTVFVGAEDLAALLGTQTFAAGLGVVPAERVRTASLIAALEDAARAAGVRFVSVESALSVDLKGVRKYLDMANQRVRAFQVAVCGPAAFARLGSGVARLPRAPWVSGGFRLPGSNAPYAGLVEEFGLTGLAYHFDGDRLAVAAQSALPVMTRVGAARVLRRHAAEVYPVGGGLVEGARARSLPDPGGMPMLYEGERGVWYALAPGAGSLGLDFLAARMIVGAIAERDDRIALLQPFATGGLSGWTGRVARFASFWHVRLAARLHMEKGTPALAPAQEPDVPAPLPAPATASALARRSVASAASASRHAARAALHAASGWASGLATRAASEGGRRRRRPSVEPHGELEDEAPPQRR</sequence>
<keyword evidence="7" id="KW-1185">Reference proteome</keyword>
<dbReference type="GO" id="GO:0016491">
    <property type="term" value="F:oxidoreductase activity"/>
    <property type="evidence" value="ECO:0007669"/>
    <property type="project" value="UniProtKB-KW"/>
</dbReference>
<dbReference type="AlphaFoldDB" id="A0A9W6FJI7"/>
<evidence type="ECO:0000313" key="4">
    <source>
        <dbReference type="EMBL" id="GLI22321.1"/>
    </source>
</evidence>
<comment type="caution">
    <text evidence="4">The sequence shown here is derived from an EMBL/GenBank/DDBJ whole genome shotgun (WGS) entry which is preliminary data.</text>
</comment>
<proteinExistence type="predicted"/>
<accession>A0A9W6FJI7</accession>
<reference evidence="4" key="1">
    <citation type="submission" date="2022-12" db="EMBL/GenBank/DDBJ databases">
        <title>Reference genome sequencing for broad-spectrum identification of bacterial and archaeal isolates by mass spectrometry.</title>
        <authorList>
            <person name="Sekiguchi Y."/>
            <person name="Tourlousse D.M."/>
        </authorList>
    </citation>
    <scope>NUCLEOTIDE SEQUENCE</scope>
    <source>
        <strain evidence="4">301</strain>
    </source>
</reference>
<dbReference type="GeneID" id="95762786"/>
<feature type="compositionally biased region" description="Acidic residues" evidence="2">
    <location>
        <begin position="497"/>
        <end position="506"/>
    </location>
</feature>
<dbReference type="InterPro" id="IPR006076">
    <property type="entry name" value="FAD-dep_OxRdtase"/>
</dbReference>
<dbReference type="Proteomes" id="UP001245370">
    <property type="component" value="Unassembled WGS sequence"/>
</dbReference>
<dbReference type="Proteomes" id="UP001144397">
    <property type="component" value="Unassembled WGS sequence"/>
</dbReference>
<gene>
    <name evidence="5" type="ORF">GGQ86_000333</name>
    <name evidence="4" type="ORF">XFLAVUS301_19950</name>
</gene>
<organism evidence="4 6">
    <name type="scientific">Xanthobacter flavus</name>
    <dbReference type="NCBI Taxonomy" id="281"/>
    <lineage>
        <taxon>Bacteria</taxon>
        <taxon>Pseudomonadati</taxon>
        <taxon>Pseudomonadota</taxon>
        <taxon>Alphaproteobacteria</taxon>
        <taxon>Hyphomicrobiales</taxon>
        <taxon>Xanthobacteraceae</taxon>
        <taxon>Xanthobacter</taxon>
    </lineage>
</organism>
<dbReference type="EC" id="1.4.3.-" evidence="5"/>
<feature type="region of interest" description="Disordered" evidence="2">
    <location>
        <begin position="473"/>
        <end position="506"/>
    </location>
</feature>
<dbReference type="EMBL" id="BSDO01000002">
    <property type="protein sequence ID" value="GLI22321.1"/>
    <property type="molecule type" value="Genomic_DNA"/>
</dbReference>
<dbReference type="InterPro" id="IPR036188">
    <property type="entry name" value="FAD/NAD-bd_sf"/>
</dbReference>
<name>A0A9W6FJI7_XANFL</name>
<feature type="domain" description="FAD dependent oxidoreductase" evidence="3">
    <location>
        <begin position="31"/>
        <end position="361"/>
    </location>
</feature>
<dbReference type="Gene3D" id="3.50.50.60">
    <property type="entry name" value="FAD/NAD(P)-binding domain"/>
    <property type="match status" value="1"/>
</dbReference>
<dbReference type="Gene3D" id="3.30.9.10">
    <property type="entry name" value="D-Amino Acid Oxidase, subunit A, domain 2"/>
    <property type="match status" value="1"/>
</dbReference>